<sequence length="233" mass="23352">MRGNRGSDHGSRARGVVVGGVAVFWLVSLVAGTLVPGYSPRADYVSSLAGRGSSVAVFGIAAIAALGLAHLGAATVWRGAVAVPLALAGLAGLTIAAFRTACPLGAAGCGTPPNYAPADLAGSVHGLAVLAYEVALLAAMAVVAARLARTRPLAAALTVVAAVLSVVLGLNIDGSDLGAWQRAWLVVNTGWLVAAVLLLSPRAPRGPTPPSPWPDGRAASPGRRRARRTGPTR</sequence>
<keyword evidence="2" id="KW-1133">Transmembrane helix</keyword>
<dbReference type="EMBL" id="CP053564">
    <property type="protein sequence ID" value="QJY45818.1"/>
    <property type="molecule type" value="Genomic_DNA"/>
</dbReference>
<reference evidence="3 4" key="1">
    <citation type="submission" date="2020-05" db="EMBL/GenBank/DDBJ databases">
        <authorList>
            <person name="Mo P."/>
        </authorList>
    </citation>
    <scope>NUCLEOTIDE SEQUENCE [LARGE SCALE GENOMIC DNA]</scope>
    <source>
        <strain evidence="3 4">Gen01</strain>
    </source>
</reference>
<keyword evidence="4" id="KW-1185">Reference proteome</keyword>
<organism evidence="3 4">
    <name type="scientific">Pseudonocardia broussonetiae</name>
    <dbReference type="NCBI Taxonomy" id="2736640"/>
    <lineage>
        <taxon>Bacteria</taxon>
        <taxon>Bacillati</taxon>
        <taxon>Actinomycetota</taxon>
        <taxon>Actinomycetes</taxon>
        <taxon>Pseudonocardiales</taxon>
        <taxon>Pseudonocardiaceae</taxon>
        <taxon>Pseudonocardia</taxon>
    </lineage>
</organism>
<dbReference type="Pfam" id="PF06197">
    <property type="entry name" value="DUF998"/>
    <property type="match status" value="1"/>
</dbReference>
<feature type="transmembrane region" description="Helical" evidence="2">
    <location>
        <begin position="152"/>
        <end position="170"/>
    </location>
</feature>
<evidence type="ECO:0000256" key="1">
    <source>
        <dbReference type="SAM" id="MobiDB-lite"/>
    </source>
</evidence>
<keyword evidence="2" id="KW-0472">Membrane</keyword>
<feature type="transmembrane region" description="Helical" evidence="2">
    <location>
        <begin position="85"/>
        <end position="106"/>
    </location>
</feature>
<feature type="compositionally biased region" description="Pro residues" evidence="1">
    <location>
        <begin position="204"/>
        <end position="213"/>
    </location>
</feature>
<feature type="compositionally biased region" description="Basic residues" evidence="1">
    <location>
        <begin position="222"/>
        <end position="233"/>
    </location>
</feature>
<evidence type="ECO:0000313" key="3">
    <source>
        <dbReference type="EMBL" id="QJY45818.1"/>
    </source>
</evidence>
<proteinExistence type="predicted"/>
<dbReference type="KEGG" id="pbro:HOP40_08405"/>
<name>A0A6M6JCX9_9PSEU</name>
<feature type="transmembrane region" description="Helical" evidence="2">
    <location>
        <begin position="55"/>
        <end position="73"/>
    </location>
</feature>
<protein>
    <submittedName>
        <fullName evidence="3">DUF998 domain-containing protein</fullName>
    </submittedName>
</protein>
<dbReference type="RefSeq" id="WP_172156341.1">
    <property type="nucleotide sequence ID" value="NZ_CP053564.1"/>
</dbReference>
<gene>
    <name evidence="3" type="ORF">HOP40_08405</name>
</gene>
<evidence type="ECO:0000256" key="2">
    <source>
        <dbReference type="SAM" id="Phobius"/>
    </source>
</evidence>
<evidence type="ECO:0000313" key="4">
    <source>
        <dbReference type="Proteomes" id="UP000505377"/>
    </source>
</evidence>
<accession>A0A6M6JCX9</accession>
<dbReference type="InterPro" id="IPR009339">
    <property type="entry name" value="DUF998"/>
</dbReference>
<dbReference type="AlphaFoldDB" id="A0A6M6JCX9"/>
<feature type="transmembrane region" description="Helical" evidence="2">
    <location>
        <begin position="182"/>
        <end position="199"/>
    </location>
</feature>
<keyword evidence="2" id="KW-0812">Transmembrane</keyword>
<dbReference type="Proteomes" id="UP000505377">
    <property type="component" value="Chromosome"/>
</dbReference>
<feature type="transmembrane region" description="Helical" evidence="2">
    <location>
        <begin position="126"/>
        <end position="145"/>
    </location>
</feature>
<feature type="transmembrane region" description="Helical" evidence="2">
    <location>
        <begin position="12"/>
        <end position="35"/>
    </location>
</feature>
<feature type="region of interest" description="Disordered" evidence="1">
    <location>
        <begin position="203"/>
        <end position="233"/>
    </location>
</feature>